<protein>
    <recommendedName>
        <fullName evidence="4">SbsA Ig-like domain-containing protein</fullName>
    </recommendedName>
</protein>
<dbReference type="EMBL" id="CP002869">
    <property type="protein sequence ID" value="AEI43757.1"/>
    <property type="molecule type" value="Genomic_DNA"/>
</dbReference>
<reference evidence="2 3" key="2">
    <citation type="journal article" date="2013" name="Genome Announc.">
        <title>Genome Sequence of Growth-Improving Paenibacillus mucilaginosus Strain KNP414.</title>
        <authorList>
            <person name="Lu J.J."/>
            <person name="Wang J.F."/>
            <person name="Hu X.F."/>
        </authorList>
    </citation>
    <scope>NUCLEOTIDE SEQUENCE [LARGE SCALE GENOMIC DNA]</scope>
    <source>
        <strain evidence="2 3">KNP414</strain>
    </source>
</reference>
<feature type="signal peptide" evidence="1">
    <location>
        <begin position="1"/>
        <end position="22"/>
    </location>
</feature>
<gene>
    <name evidence="2" type="ordered locus">KNP414_05233</name>
</gene>
<accession>F8FBZ6</accession>
<dbReference type="HOGENOM" id="CLU_789513_0_0_9"/>
<dbReference type="PATRIC" id="fig|1036673.3.peg.4844"/>
<dbReference type="RefSeq" id="WP_013918910.1">
    <property type="nucleotide sequence ID" value="NC_015690.1"/>
</dbReference>
<proteinExistence type="predicted"/>
<evidence type="ECO:0008006" key="4">
    <source>
        <dbReference type="Google" id="ProtNLM"/>
    </source>
</evidence>
<evidence type="ECO:0000313" key="3">
    <source>
        <dbReference type="Proteomes" id="UP000006620"/>
    </source>
</evidence>
<dbReference type="Proteomes" id="UP000006620">
    <property type="component" value="Chromosome"/>
</dbReference>
<evidence type="ECO:0000256" key="1">
    <source>
        <dbReference type="SAM" id="SignalP"/>
    </source>
</evidence>
<name>F8FBZ6_PAEMK</name>
<dbReference type="AlphaFoldDB" id="F8FBZ6"/>
<organism evidence="2 3">
    <name type="scientific">Paenibacillus mucilaginosus (strain KNP414)</name>
    <dbReference type="NCBI Taxonomy" id="1036673"/>
    <lineage>
        <taxon>Bacteria</taxon>
        <taxon>Bacillati</taxon>
        <taxon>Bacillota</taxon>
        <taxon>Bacilli</taxon>
        <taxon>Bacillales</taxon>
        <taxon>Paenibacillaceae</taxon>
        <taxon>Paenibacillus</taxon>
    </lineage>
</organism>
<evidence type="ECO:0000313" key="2">
    <source>
        <dbReference type="EMBL" id="AEI43757.1"/>
    </source>
</evidence>
<sequence>MKLAPSLLTGTLAFLLAVQPLAGGKADARSTGANASDRIVTVEAINPITLQVTFEAPIPPAEVTVDTAKANFQFTGGLTLRNIPQLKTGSAATYIVPTTVQSPGTLYSLSYKGQEPVKFTGNPYKLKLRSAAQVAYDTLELESSLEDGVTDYSNIVQAYAGKRGGLEFALDANLQHQGKTYQVIPSLRDSYVTVTPQGGAPLKAVYVPFTQNTDGRQAPKYRLPEGTVFEAGTSYTVTSDWAEITSPTFTAKTAAALEAVEIRAVNATTLQVTLASDPKDELFASRRLLLSAPDGTLLTAQYKVTTRQGPTATFEILNGGAMVPGTTYAVHTVGYWLQLKGTQTVTYTAGG</sequence>
<reference evidence="3" key="1">
    <citation type="submission" date="2011-06" db="EMBL/GenBank/DDBJ databases">
        <title>Complete genome sequence of Paenibacillus mucilaginosus KNP414.</title>
        <authorList>
            <person name="Wang J."/>
            <person name="Hu S."/>
            <person name="Hu X."/>
            <person name="Zhang B."/>
            <person name="Dong D."/>
            <person name="Zhang S."/>
            <person name="Zhao K."/>
            <person name="Wu D."/>
        </authorList>
    </citation>
    <scope>NUCLEOTIDE SEQUENCE [LARGE SCALE GENOMIC DNA]</scope>
    <source>
        <strain evidence="3">KNP414</strain>
    </source>
</reference>
<feature type="chain" id="PRO_5038980936" description="SbsA Ig-like domain-containing protein" evidence="1">
    <location>
        <begin position="23"/>
        <end position="351"/>
    </location>
</feature>
<keyword evidence="1" id="KW-0732">Signal</keyword>
<dbReference type="KEGG" id="pms:KNP414_05233"/>